<evidence type="ECO:0000313" key="3">
    <source>
        <dbReference type="EMBL" id="SQF42276.1"/>
    </source>
</evidence>
<evidence type="ECO:0000256" key="1">
    <source>
        <dbReference type="SAM" id="Coils"/>
    </source>
</evidence>
<evidence type="ECO:0000256" key="2">
    <source>
        <dbReference type="SAM" id="Phobius"/>
    </source>
</evidence>
<proteinExistence type="predicted"/>
<reference evidence="3 4" key="1">
    <citation type="submission" date="2018-06" db="EMBL/GenBank/DDBJ databases">
        <authorList>
            <consortium name="Pathogen Informatics"/>
            <person name="Doyle S."/>
        </authorList>
    </citation>
    <scope>NUCLEOTIDE SEQUENCE [LARGE SCALE GENOMIC DNA]</scope>
    <source>
        <strain evidence="3 4">NCTC8738</strain>
    </source>
</reference>
<protein>
    <recommendedName>
        <fullName evidence="5">Mobilization protein</fullName>
    </recommendedName>
</protein>
<evidence type="ECO:0008006" key="5">
    <source>
        <dbReference type="Google" id="ProtNLM"/>
    </source>
</evidence>
<keyword evidence="2" id="KW-0812">Transmembrane</keyword>
<dbReference type="Proteomes" id="UP000248954">
    <property type="component" value="Chromosome 1"/>
</dbReference>
<keyword evidence="2" id="KW-0472">Membrane</keyword>
<accession>A0AB38G779</accession>
<organism evidence="3 4">
    <name type="scientific">Streptococcus lutetiensis</name>
    <dbReference type="NCBI Taxonomy" id="150055"/>
    <lineage>
        <taxon>Bacteria</taxon>
        <taxon>Bacillati</taxon>
        <taxon>Bacillota</taxon>
        <taxon>Bacilli</taxon>
        <taxon>Lactobacillales</taxon>
        <taxon>Streptococcaceae</taxon>
        <taxon>Streptococcus</taxon>
    </lineage>
</organism>
<gene>
    <name evidence="3" type="ORF">NCTC8738_01059</name>
</gene>
<feature type="transmembrane region" description="Helical" evidence="2">
    <location>
        <begin position="51"/>
        <end position="72"/>
    </location>
</feature>
<feature type="coiled-coil region" evidence="1">
    <location>
        <begin position="4"/>
        <end position="38"/>
    </location>
</feature>
<feature type="transmembrane region" description="Helical" evidence="2">
    <location>
        <begin position="78"/>
        <end position="97"/>
    </location>
</feature>
<keyword evidence="1" id="KW-0175">Coiled coil</keyword>
<name>A0AB38G779_9STRE</name>
<dbReference type="EMBL" id="LS483348">
    <property type="protein sequence ID" value="SQF42276.1"/>
    <property type="molecule type" value="Genomic_DNA"/>
</dbReference>
<dbReference type="AlphaFoldDB" id="A0AB38G779"/>
<keyword evidence="2" id="KW-1133">Transmembrane helix</keyword>
<sequence>MNTPEELKQRRASLIKELRELDNQIQQAERTLKGLKKATIKQRFKQLLGGLLKLMIWLSFFLARTAFFYYFLHSMIRWSLFALLGAIWLTCGSDFLYAEGRDWIQEKWFLRKRGRSQRRY</sequence>
<dbReference type="RefSeq" id="WP_111698740.1">
    <property type="nucleotide sequence ID" value="NZ_CP066277.1"/>
</dbReference>
<evidence type="ECO:0000313" key="4">
    <source>
        <dbReference type="Proteomes" id="UP000248954"/>
    </source>
</evidence>